<dbReference type="HAMAP" id="MF_00528">
    <property type="entry name" value="Maf"/>
    <property type="match status" value="1"/>
</dbReference>
<sequence>MSAAPSPSNLSNNLANPSAKETKTLILASTSKYRKELLGRLGLPFETISPEVDETPLPKETPELIAVRLAQAKALAISLENPNAYVIGSDQVVDLHGAAMGKPGDHDRAMAQLQILRGQTVKFHTAVCLAHGGQAKTVNVITEVKFRELKDSVLEAYLLAETPYDCAGSAKSEGLGICLLEHVRSDDPTALIGLPLIAVCSLLREAGFSIPA</sequence>
<keyword evidence="2 4" id="KW-0378">Hydrolase</keyword>
<dbReference type="OrthoDB" id="9813694at2"/>
<keyword evidence="3 4" id="KW-0546">Nucleotide metabolism</keyword>
<dbReference type="AlphaFoldDB" id="A0A212T458"/>
<proteinExistence type="inferred from homology"/>
<dbReference type="CDD" id="cd00555">
    <property type="entry name" value="Maf"/>
    <property type="match status" value="1"/>
</dbReference>
<dbReference type="PANTHER" id="PTHR43213:SF5">
    <property type="entry name" value="BIFUNCTIONAL DTTP_UTP PYROPHOSPHATASE_METHYLTRANSFERASE PROTEIN-RELATED"/>
    <property type="match status" value="1"/>
</dbReference>
<keyword evidence="4" id="KW-0963">Cytoplasm</keyword>
<organism evidence="5 6">
    <name type="scientific">Polynucleobacter victoriensis</name>
    <dbReference type="NCBI Taxonomy" id="2049319"/>
    <lineage>
        <taxon>Bacteria</taxon>
        <taxon>Pseudomonadati</taxon>
        <taxon>Pseudomonadota</taxon>
        <taxon>Betaproteobacteria</taxon>
        <taxon>Burkholderiales</taxon>
        <taxon>Burkholderiaceae</taxon>
        <taxon>Polynucleobacter</taxon>
    </lineage>
</organism>
<dbReference type="InterPro" id="IPR029001">
    <property type="entry name" value="ITPase-like_fam"/>
</dbReference>
<dbReference type="Proteomes" id="UP000197215">
    <property type="component" value="Unassembled WGS sequence"/>
</dbReference>
<evidence type="ECO:0000256" key="3">
    <source>
        <dbReference type="ARBA" id="ARBA00023080"/>
    </source>
</evidence>
<dbReference type="Gene3D" id="3.90.950.10">
    <property type="match status" value="1"/>
</dbReference>
<dbReference type="PIRSF" id="PIRSF006305">
    <property type="entry name" value="Maf"/>
    <property type="match status" value="1"/>
</dbReference>
<feature type="site" description="Important for substrate specificity" evidence="4">
    <location>
        <position position="33"/>
    </location>
</feature>
<comment type="cofactor">
    <cofactor evidence="1 4">
        <name>a divalent metal cation</name>
        <dbReference type="ChEBI" id="CHEBI:60240"/>
    </cofactor>
</comment>
<name>A0A212T458_9BURK</name>
<evidence type="ECO:0000256" key="1">
    <source>
        <dbReference type="ARBA" id="ARBA00001968"/>
    </source>
</evidence>
<evidence type="ECO:0000256" key="2">
    <source>
        <dbReference type="ARBA" id="ARBA00022801"/>
    </source>
</evidence>
<dbReference type="SUPFAM" id="SSF52972">
    <property type="entry name" value="ITPase-like"/>
    <property type="match status" value="1"/>
</dbReference>
<feature type="site" description="Important for substrate specificity" evidence="4">
    <location>
        <position position="173"/>
    </location>
</feature>
<evidence type="ECO:0000313" key="6">
    <source>
        <dbReference type="Proteomes" id="UP000197215"/>
    </source>
</evidence>
<keyword evidence="6" id="KW-1185">Reference proteome</keyword>
<reference evidence="5 6" key="1">
    <citation type="submission" date="2017-06" db="EMBL/GenBank/DDBJ databases">
        <authorList>
            <person name="Kim H.J."/>
            <person name="Triplett B.A."/>
        </authorList>
    </citation>
    <scope>NUCLEOTIDE SEQUENCE [LARGE SCALE GENOMIC DNA]</scope>
    <source>
        <strain evidence="5 6">MWH-VicM1</strain>
    </source>
</reference>
<dbReference type="EMBL" id="FYEX01000001">
    <property type="protein sequence ID" value="SNC60827.1"/>
    <property type="molecule type" value="Genomic_DNA"/>
</dbReference>
<comment type="subcellular location">
    <subcellularLocation>
        <location evidence="4">Cytoplasm</location>
    </subcellularLocation>
</comment>
<feature type="site" description="Important for substrate specificity" evidence="4">
    <location>
        <position position="91"/>
    </location>
</feature>
<comment type="catalytic activity">
    <reaction evidence="4">
        <text>N(7)-methyl-GTP + H2O = N(7)-methyl-GMP + diphosphate + H(+)</text>
        <dbReference type="Rhea" id="RHEA:58744"/>
        <dbReference type="ChEBI" id="CHEBI:15377"/>
        <dbReference type="ChEBI" id="CHEBI:15378"/>
        <dbReference type="ChEBI" id="CHEBI:33019"/>
        <dbReference type="ChEBI" id="CHEBI:58285"/>
        <dbReference type="ChEBI" id="CHEBI:87133"/>
    </reaction>
</comment>
<evidence type="ECO:0000256" key="4">
    <source>
        <dbReference type="HAMAP-Rule" id="MF_00528"/>
    </source>
</evidence>
<gene>
    <name evidence="5" type="ORF">SAMN06295916_0355</name>
</gene>
<dbReference type="EC" id="3.6.1.-" evidence="4"/>
<dbReference type="PANTHER" id="PTHR43213">
    <property type="entry name" value="BIFUNCTIONAL DTTP/UTP PYROPHOSPHATASE/METHYLTRANSFERASE PROTEIN-RELATED"/>
    <property type="match status" value="1"/>
</dbReference>
<comment type="similarity">
    <text evidence="4">Belongs to the Maf family. YceF subfamily.</text>
</comment>
<dbReference type="GO" id="GO:0005737">
    <property type="term" value="C:cytoplasm"/>
    <property type="evidence" value="ECO:0007669"/>
    <property type="project" value="UniProtKB-SubCell"/>
</dbReference>
<evidence type="ECO:0000313" key="5">
    <source>
        <dbReference type="EMBL" id="SNC60827.1"/>
    </source>
</evidence>
<dbReference type="RefSeq" id="WP_088812195.1">
    <property type="nucleotide sequence ID" value="NZ_FYEX01000001.1"/>
</dbReference>
<dbReference type="NCBIfam" id="TIGR00172">
    <property type="entry name" value="maf"/>
    <property type="match status" value="1"/>
</dbReference>
<accession>A0A212T458</accession>
<protein>
    <recommendedName>
        <fullName evidence="4">7-methyl-GTP pyrophosphatase</fullName>
        <shortName evidence="4">m(7)GTP pyrophosphatase</shortName>
        <ecNumber evidence="4">3.6.1.-</ecNumber>
    </recommendedName>
</protein>
<comment type="function">
    <text evidence="4">Nucleoside triphosphate pyrophosphatase that hydrolyzes 7-methyl-GTP (m(7)GTP). May have a dual role in cell division arrest and in preventing the incorporation of modified nucleotides into cellular nucleic acids.</text>
</comment>
<dbReference type="GO" id="GO:0047429">
    <property type="term" value="F:nucleoside triphosphate diphosphatase activity"/>
    <property type="evidence" value="ECO:0007669"/>
    <property type="project" value="InterPro"/>
</dbReference>
<comment type="caution">
    <text evidence="4">Lacks conserved residue(s) required for the propagation of feature annotation.</text>
</comment>
<dbReference type="Pfam" id="PF02545">
    <property type="entry name" value="Maf"/>
    <property type="match status" value="1"/>
</dbReference>
<dbReference type="GO" id="GO:0009117">
    <property type="term" value="P:nucleotide metabolic process"/>
    <property type="evidence" value="ECO:0007669"/>
    <property type="project" value="UniProtKB-KW"/>
</dbReference>
<dbReference type="InterPro" id="IPR003697">
    <property type="entry name" value="Maf-like"/>
</dbReference>
<feature type="active site" description="Proton acceptor" evidence="4">
    <location>
        <position position="90"/>
    </location>
</feature>